<dbReference type="InterPro" id="IPR010208">
    <property type="entry name" value="Ion_transpt_RnfC/RsxC"/>
</dbReference>
<dbReference type="InterPro" id="IPR017896">
    <property type="entry name" value="4Fe4S_Fe-S-bd"/>
</dbReference>
<dbReference type="InterPro" id="IPR017900">
    <property type="entry name" value="4Fe4S_Fe_S_CS"/>
</dbReference>
<dbReference type="PANTHER" id="PTHR43034:SF2">
    <property type="entry name" value="ION-TRANSLOCATING OXIDOREDUCTASE COMPLEX SUBUNIT C"/>
    <property type="match status" value="1"/>
</dbReference>
<dbReference type="SUPFAM" id="SSF46548">
    <property type="entry name" value="alpha-helical ferredoxin"/>
    <property type="match status" value="1"/>
</dbReference>
<dbReference type="GO" id="GO:0046872">
    <property type="term" value="F:metal ion binding"/>
    <property type="evidence" value="ECO:0007669"/>
    <property type="project" value="UniProtKB-KW"/>
</dbReference>
<dbReference type="Proteomes" id="UP000269883">
    <property type="component" value="Chromosome"/>
</dbReference>
<dbReference type="PROSITE" id="PS51379">
    <property type="entry name" value="4FE4S_FER_2"/>
    <property type="match status" value="1"/>
</dbReference>
<evidence type="ECO:0000313" key="5">
    <source>
        <dbReference type="EMBL" id="BBD07379.1"/>
    </source>
</evidence>
<evidence type="ECO:0000256" key="1">
    <source>
        <dbReference type="ARBA" id="ARBA00022723"/>
    </source>
</evidence>
<dbReference type="PROSITE" id="PS00198">
    <property type="entry name" value="4FE4S_FER_1"/>
    <property type="match status" value="1"/>
</dbReference>
<dbReference type="SUPFAM" id="SSF142019">
    <property type="entry name" value="Nqo1 FMN-binding domain-like"/>
    <property type="match status" value="1"/>
</dbReference>
<dbReference type="EMBL" id="AP017378">
    <property type="protein sequence ID" value="BBD07379.1"/>
    <property type="molecule type" value="Genomic_DNA"/>
</dbReference>
<proteinExistence type="predicted"/>
<dbReference type="PANTHER" id="PTHR43034">
    <property type="entry name" value="ION-TRANSLOCATING OXIDOREDUCTASE COMPLEX SUBUNIT C"/>
    <property type="match status" value="1"/>
</dbReference>
<sequence>MTKIDFNLRSDHIEPIQEMLVPGLLNIPVRGMSLKTARGKKLEKGAVVAQHPGQGSADVHASLAGKVTKVSFAYVTMLPGEGGGVAPVDLSSVDDDKEMIRTLRRLGVSATPLMESELLLINGLNPEPGVTSAEALLAHEKDILIEGLSLARRLVKPSRCILVTSGGPEVQGLGDCEVQTVRAEYPASIEPLLIKAITGKENAEGTAVLDIHALWELGMVATTGLPVTEVVVTVGENNWRIPVGTPLRHALAEGGLECAEGDVVRLGGVMRGEAAYSLDQGISKQCRAIGLVKAGEVAPVENVPCINCGECVLHCPARLMPNLITRYAEFDRFEDARKQGLDICFGCGICATVCMARRPLLHLIRFAKEQVRTTLDA</sequence>
<feature type="domain" description="4Fe-4S ferredoxin-type" evidence="4">
    <location>
        <begin position="295"/>
        <end position="326"/>
    </location>
</feature>
<keyword evidence="6" id="KW-1185">Reference proteome</keyword>
<dbReference type="RefSeq" id="WP_172961618.1">
    <property type="nucleotide sequence ID" value="NZ_AP017378.1"/>
</dbReference>
<evidence type="ECO:0000256" key="3">
    <source>
        <dbReference type="ARBA" id="ARBA00023014"/>
    </source>
</evidence>
<dbReference type="InterPro" id="IPR037225">
    <property type="entry name" value="Nuo51_FMN-bd_sf"/>
</dbReference>
<name>A0A2Z6AVU6_9BACT</name>
<evidence type="ECO:0000256" key="2">
    <source>
        <dbReference type="ARBA" id="ARBA00023004"/>
    </source>
</evidence>
<dbReference type="AlphaFoldDB" id="A0A2Z6AVU6"/>
<evidence type="ECO:0000313" key="6">
    <source>
        <dbReference type="Proteomes" id="UP000269883"/>
    </source>
</evidence>
<protein>
    <submittedName>
        <fullName evidence="5">4Fe-4S ferredoxin iron-sulfur binding domain-containing protein</fullName>
    </submittedName>
</protein>
<organism evidence="5 6">
    <name type="scientific">Desulfovibrio ferrophilus</name>
    <dbReference type="NCBI Taxonomy" id="241368"/>
    <lineage>
        <taxon>Bacteria</taxon>
        <taxon>Pseudomonadati</taxon>
        <taxon>Thermodesulfobacteriota</taxon>
        <taxon>Desulfovibrionia</taxon>
        <taxon>Desulfovibrionales</taxon>
        <taxon>Desulfovibrionaceae</taxon>
        <taxon>Desulfovibrio</taxon>
    </lineage>
</organism>
<keyword evidence="3" id="KW-0411">Iron-sulfur</keyword>
<dbReference type="GO" id="GO:0051539">
    <property type="term" value="F:4 iron, 4 sulfur cluster binding"/>
    <property type="evidence" value="ECO:0007669"/>
    <property type="project" value="InterPro"/>
</dbReference>
<accession>A0A2Z6AVU6</accession>
<keyword evidence="2" id="KW-0408">Iron</keyword>
<keyword evidence="1" id="KW-0479">Metal-binding</keyword>
<dbReference type="GO" id="GO:0016020">
    <property type="term" value="C:membrane"/>
    <property type="evidence" value="ECO:0007669"/>
    <property type="project" value="InterPro"/>
</dbReference>
<gene>
    <name evidence="5" type="ORF">DFE_0653</name>
</gene>
<dbReference type="Gene3D" id="3.30.70.20">
    <property type="match status" value="1"/>
</dbReference>
<evidence type="ECO:0000259" key="4">
    <source>
        <dbReference type="PROSITE" id="PS51379"/>
    </source>
</evidence>
<reference evidence="5 6" key="1">
    <citation type="journal article" date="2018" name="Sci. Adv.">
        <title>Multi-heme cytochromes provide a pathway for survival in energy-limited environments.</title>
        <authorList>
            <person name="Deng X."/>
            <person name="Dohmae N."/>
            <person name="Nealson K.H."/>
            <person name="Hashimoto K."/>
            <person name="Okamoto A."/>
        </authorList>
    </citation>
    <scope>NUCLEOTIDE SEQUENCE [LARGE SCALE GENOMIC DNA]</scope>
    <source>
        <strain evidence="5 6">IS5</strain>
    </source>
</reference>
<dbReference type="KEGG" id="dfl:DFE_0653"/>
<dbReference type="GO" id="GO:0009055">
    <property type="term" value="F:electron transfer activity"/>
    <property type="evidence" value="ECO:0007669"/>
    <property type="project" value="InterPro"/>
</dbReference>